<reference evidence="2" key="2">
    <citation type="submission" date="2014-03" db="EMBL/GenBank/DDBJ databases">
        <title>The Genome Annotation of Fusarium oxysporum PHW808.</title>
        <authorList>
            <consortium name="The Broad Institute Genomics Platform"/>
            <person name="Ma L.-J."/>
            <person name="Corby-Kistler H."/>
            <person name="Broz K."/>
            <person name="Gale L.R."/>
            <person name="Jonkers W."/>
            <person name="O'Donnell K."/>
            <person name="Ploetz R."/>
            <person name="Steinberg C."/>
            <person name="Schwartz D.C."/>
            <person name="VanEtten H."/>
            <person name="Zhou S."/>
            <person name="Young S.K."/>
            <person name="Zeng Q."/>
            <person name="Gargeya S."/>
            <person name="Fitzgerald M."/>
            <person name="Abouelleil A."/>
            <person name="Alvarado L."/>
            <person name="Chapman S.B."/>
            <person name="Gainer-Dewar J."/>
            <person name="Goldberg J."/>
            <person name="Griggs A."/>
            <person name="Gujja S."/>
            <person name="Hansen M."/>
            <person name="Howarth C."/>
            <person name="Imamovic A."/>
            <person name="Ireland A."/>
            <person name="Larimer J."/>
            <person name="McCowan C."/>
            <person name="Murphy C."/>
            <person name="Pearson M."/>
            <person name="Poon T.W."/>
            <person name="Priest M."/>
            <person name="Roberts A."/>
            <person name="Saif S."/>
            <person name="Shea T."/>
            <person name="Sykes S."/>
            <person name="Wortman J."/>
            <person name="Nusbaum C."/>
            <person name="Birren B."/>
        </authorList>
    </citation>
    <scope>NUCLEOTIDE SEQUENCE</scope>
    <source>
        <strain evidence="2">54008</strain>
    </source>
</reference>
<gene>
    <name evidence="2" type="ORF">FOPG_20062</name>
</gene>
<sequence length="37" mass="4130">MGISLLGTHEPHHSRISGPGWRELDGNGLLRESIENY</sequence>
<name>X0GUZ2_FUSOX</name>
<proteinExistence type="predicted"/>
<reference evidence="2" key="1">
    <citation type="submission" date="2011-11" db="EMBL/GenBank/DDBJ databases">
        <title>The Genome Sequence of Fusarium oxysporum PHW808.</title>
        <authorList>
            <consortium name="The Broad Institute Genome Sequencing Platform"/>
            <person name="Ma L.-J."/>
            <person name="Gale L.R."/>
            <person name="Schwartz D.C."/>
            <person name="Zhou S."/>
            <person name="Corby-Kistler H."/>
            <person name="Young S.K."/>
            <person name="Zeng Q."/>
            <person name="Gargeya S."/>
            <person name="Fitzgerald M."/>
            <person name="Haas B."/>
            <person name="Abouelleil A."/>
            <person name="Alvarado L."/>
            <person name="Arachchi H.M."/>
            <person name="Berlin A."/>
            <person name="Brown A."/>
            <person name="Chapman S.B."/>
            <person name="Chen Z."/>
            <person name="Dunbar C."/>
            <person name="Freedman E."/>
            <person name="Gearin G."/>
            <person name="Goldberg J."/>
            <person name="Griggs A."/>
            <person name="Gujja S."/>
            <person name="Heiman D."/>
            <person name="Howarth C."/>
            <person name="Larson L."/>
            <person name="Lui A."/>
            <person name="MacDonald P.J.P."/>
            <person name="Montmayeur A."/>
            <person name="Murphy C."/>
            <person name="Neiman D."/>
            <person name="Pearson M."/>
            <person name="Priest M."/>
            <person name="Roberts A."/>
            <person name="Saif S."/>
            <person name="Shea T."/>
            <person name="Shenoy N."/>
            <person name="Sisk P."/>
            <person name="Stolte C."/>
            <person name="Sykes S."/>
            <person name="Wortman J."/>
            <person name="Nusbaum C."/>
            <person name="Birren B."/>
        </authorList>
    </citation>
    <scope>NUCLEOTIDE SEQUENCE [LARGE SCALE GENOMIC DNA]</scope>
    <source>
        <strain evidence="2">54008</strain>
    </source>
</reference>
<dbReference type="HOGENOM" id="CLU_3351178_0_0_1"/>
<dbReference type="AlphaFoldDB" id="X0GUZ2"/>
<accession>X0GUZ2</accession>
<evidence type="ECO:0000256" key="1">
    <source>
        <dbReference type="SAM" id="MobiDB-lite"/>
    </source>
</evidence>
<organism evidence="2">
    <name type="scientific">Fusarium oxysporum f. sp. conglutinans race 2 54008</name>
    <dbReference type="NCBI Taxonomy" id="1089457"/>
    <lineage>
        <taxon>Eukaryota</taxon>
        <taxon>Fungi</taxon>
        <taxon>Dikarya</taxon>
        <taxon>Ascomycota</taxon>
        <taxon>Pezizomycotina</taxon>
        <taxon>Sordariomycetes</taxon>
        <taxon>Hypocreomycetidae</taxon>
        <taxon>Hypocreales</taxon>
        <taxon>Nectriaceae</taxon>
        <taxon>Fusarium</taxon>
        <taxon>Fusarium oxysporum species complex</taxon>
    </lineage>
</organism>
<protein>
    <submittedName>
        <fullName evidence="2">Uncharacterized protein</fullName>
    </submittedName>
</protein>
<dbReference type="Proteomes" id="UP000030676">
    <property type="component" value="Unassembled WGS sequence"/>
</dbReference>
<evidence type="ECO:0000313" key="2">
    <source>
        <dbReference type="EMBL" id="EXL63666.1"/>
    </source>
</evidence>
<dbReference type="EMBL" id="KK034919">
    <property type="protein sequence ID" value="EXL63666.1"/>
    <property type="molecule type" value="Genomic_DNA"/>
</dbReference>
<feature type="region of interest" description="Disordered" evidence="1">
    <location>
        <begin position="1"/>
        <end position="21"/>
    </location>
</feature>